<comment type="caution">
    <text evidence="1">The sequence shown here is derived from an EMBL/GenBank/DDBJ whole genome shotgun (WGS) entry which is preliminary data.</text>
</comment>
<accession>A0ACB8G4N7</accession>
<evidence type="ECO:0000313" key="1">
    <source>
        <dbReference type="EMBL" id="KAH8014522.1"/>
    </source>
</evidence>
<dbReference type="Proteomes" id="UP000827872">
    <property type="component" value="Linkage Group LG02"/>
</dbReference>
<protein>
    <submittedName>
        <fullName evidence="1">Uncharacterized protein</fullName>
    </submittedName>
</protein>
<reference evidence="1" key="1">
    <citation type="submission" date="2021-08" db="EMBL/GenBank/DDBJ databases">
        <title>The first chromosome-level gecko genome reveals the dynamic sex chromosomes of Neotropical dwarf geckos (Sphaerodactylidae: Sphaerodactylus).</title>
        <authorList>
            <person name="Pinto B.J."/>
            <person name="Keating S.E."/>
            <person name="Gamble T."/>
        </authorList>
    </citation>
    <scope>NUCLEOTIDE SEQUENCE</scope>
    <source>
        <strain evidence="1">TG3544</strain>
    </source>
</reference>
<evidence type="ECO:0000313" key="2">
    <source>
        <dbReference type="Proteomes" id="UP000827872"/>
    </source>
</evidence>
<proteinExistence type="predicted"/>
<gene>
    <name evidence="1" type="ORF">K3G42_029633</name>
</gene>
<name>A0ACB8G4N7_9SAUR</name>
<sequence length="1031" mass="113209">MATAGDRRRGLAQLAVQQQLRAAYGIKVKSRAARGKLTTAAAAGAEGGKVFGIALLELPQQVVPEYGSIPCFLVEACKYLEEHIHTEGLFRKSGSFVRLKALKNKLDQGENCVSTAQPCDVAGLLKQFFRELPEPILPGDLQEALIKAQQLGNEEKNSATLLLSCLVNDRTVNILRYFFSFLKKVSRRSTENKMDSSNLAVIFAPNLLQSCDADKMSAHTDRKLRLQAAVVQTLIDRAEEIGLIPKFILEKTPAIFDIDDSVSTPSLKNYEESEGETPGEPKRRRRQSIGDIVSGALNKLKSNRTPCVTPQGDGSVTPVIVTPSIKRKCPADSCQGFSSKKRRSLRHNLALELLPSSLFSISSTPASAQFEASPLEASQSSLPTSVTSDKHLPSIGSRRSKRIAGKKVHRVESGKTGCFSPKISRKEIVRRSLRLKFSLGKNSREGNTLNAVAQRHYSLTEEAMDELKVPLIDGFATILHTGTTAAQHTVSRSENIGRRLANQQDTESGADFLKTVVLLSPYAGDCVTKKGSKSISKSEENLLVPNRHDEASYRMSWTGLSTNGPQETSRSGATLLLKEETCSSEPALTARKCSALTAVLRPTKASIQQDSNKQQTSFCEEETNMTTDTLLKIKKAFSESGSNLHKLCETEPSKLNLTQETGSVSESGERQCLKVQEIVRLEKGSQFASSTNEFSSTKPLSSMDEINAAEKPSCKNTTLPDHSVHKLSKSDVSVQDQLTELVSPGGHLNKIPTLQKEILESNWQFTPEGVDEDSTLKFYNSEKKTEELLEKKGELLLSQLPEDENSKQHLHMETSEKSKSSPSGKVADHIHWFNKLSLNEPCSATKIKPPLKFQRTPVRQSVRRMNSLLEANKQAATCKLMKSGDGYPLVKSVSFETALSSCTEIISSTSTTSLPSETMNKQLCSCDHLASSSKSYLQVTDPTEQAKKLDKTCKEKSIANNQFKSVLEDLTNHEAPKPVVKANTNVNVSVATPDKCVFRKTVAEKKLRYRGSPKNPMSTTQLLPVIKPLDL</sequence>
<organism evidence="1 2">
    <name type="scientific">Sphaerodactylus townsendi</name>
    <dbReference type="NCBI Taxonomy" id="933632"/>
    <lineage>
        <taxon>Eukaryota</taxon>
        <taxon>Metazoa</taxon>
        <taxon>Chordata</taxon>
        <taxon>Craniata</taxon>
        <taxon>Vertebrata</taxon>
        <taxon>Euteleostomi</taxon>
        <taxon>Lepidosauria</taxon>
        <taxon>Squamata</taxon>
        <taxon>Bifurcata</taxon>
        <taxon>Gekkota</taxon>
        <taxon>Sphaerodactylidae</taxon>
        <taxon>Sphaerodactylus</taxon>
    </lineage>
</organism>
<keyword evidence="2" id="KW-1185">Reference proteome</keyword>
<dbReference type="EMBL" id="CM037615">
    <property type="protein sequence ID" value="KAH8014522.1"/>
    <property type="molecule type" value="Genomic_DNA"/>
</dbReference>